<reference evidence="2 3" key="1">
    <citation type="submission" date="2019-03" db="EMBL/GenBank/DDBJ databases">
        <title>Genomic Encyclopedia of Type Strains, Phase IV (KMG-IV): sequencing the most valuable type-strain genomes for metagenomic binning, comparative biology and taxonomic classification.</title>
        <authorList>
            <person name="Goeker M."/>
        </authorList>
    </citation>
    <scope>NUCLEOTIDE SEQUENCE [LARGE SCALE GENOMIC DNA]</scope>
    <source>
        <strain evidence="2 3">DSM 2132</strain>
    </source>
</reference>
<comment type="caution">
    <text evidence="2">The sequence shown here is derived from an EMBL/GenBank/DDBJ whole genome shotgun (WGS) entry which is preliminary data.</text>
</comment>
<organism evidence="2 3">
    <name type="scientific">Rhodothalassium salexigens DSM 2132</name>
    <dbReference type="NCBI Taxonomy" id="1188247"/>
    <lineage>
        <taxon>Bacteria</taxon>
        <taxon>Pseudomonadati</taxon>
        <taxon>Pseudomonadota</taxon>
        <taxon>Alphaproteobacteria</taxon>
        <taxon>Rhodothalassiales</taxon>
        <taxon>Rhodothalassiaceae</taxon>
        <taxon>Rhodothalassium</taxon>
    </lineage>
</organism>
<protein>
    <submittedName>
        <fullName evidence="2">Uncharacterized protein</fullName>
    </submittedName>
</protein>
<accession>A0A4R2PCQ7</accession>
<name>A0A4R2PCQ7_RHOSA</name>
<evidence type="ECO:0000313" key="3">
    <source>
        <dbReference type="Proteomes" id="UP000295399"/>
    </source>
</evidence>
<sequence length="208" mass="21381">MPPISRLPSTPVRISPSLALVAALGVLGAVAGLVAGSLDRSGEARGDRLGRDWADLPRPAARAAAAAGLDPVTLTGRLIASDKFGDAEALAATLADRAGIEDDARAAAAAAAGAAERPTFPPVVAAALVDDRPTVYLAHPDGRILGWWQGQEPVPGWHILHITLDAIRVRYQQGEPETRPVFRRAVPPGARAAAPTGQNAGNAPDNDG</sequence>
<evidence type="ECO:0000313" key="2">
    <source>
        <dbReference type="EMBL" id="TCP32960.1"/>
    </source>
</evidence>
<dbReference type="AlphaFoldDB" id="A0A4R2PCQ7"/>
<dbReference type="Proteomes" id="UP000295399">
    <property type="component" value="Unassembled WGS sequence"/>
</dbReference>
<dbReference type="RefSeq" id="WP_132708894.1">
    <property type="nucleotide sequence ID" value="NZ_JACIGF010000008.1"/>
</dbReference>
<dbReference type="OrthoDB" id="8482280at2"/>
<feature type="compositionally biased region" description="Low complexity" evidence="1">
    <location>
        <begin position="183"/>
        <end position="195"/>
    </location>
</feature>
<keyword evidence="3" id="KW-1185">Reference proteome</keyword>
<proteinExistence type="predicted"/>
<dbReference type="EMBL" id="SLXO01000008">
    <property type="protein sequence ID" value="TCP32960.1"/>
    <property type="molecule type" value="Genomic_DNA"/>
</dbReference>
<evidence type="ECO:0000256" key="1">
    <source>
        <dbReference type="SAM" id="MobiDB-lite"/>
    </source>
</evidence>
<dbReference type="InParanoid" id="A0A4R2PCQ7"/>
<feature type="region of interest" description="Disordered" evidence="1">
    <location>
        <begin position="176"/>
        <end position="208"/>
    </location>
</feature>
<gene>
    <name evidence="2" type="ORF">EV659_10859</name>
</gene>